<dbReference type="PANTHER" id="PTHR12726">
    <property type="entry name" value="CERAMIDE GLUCOSYLTRANSFERASE"/>
    <property type="match status" value="1"/>
</dbReference>
<dbReference type="InterPro" id="IPR029044">
    <property type="entry name" value="Nucleotide-diphossugar_trans"/>
</dbReference>
<keyword evidence="4" id="KW-0328">Glycosyltransferase</keyword>
<dbReference type="Proteomes" id="UP000243250">
    <property type="component" value="Unassembled WGS sequence"/>
</dbReference>
<dbReference type="GO" id="GO:0006679">
    <property type="term" value="P:glucosylceramide biosynthetic process"/>
    <property type="evidence" value="ECO:0007669"/>
    <property type="project" value="TreeGrafter"/>
</dbReference>
<evidence type="ECO:0000256" key="4">
    <source>
        <dbReference type="ARBA" id="ARBA00022676"/>
    </source>
</evidence>
<dbReference type="RefSeq" id="WP_089879914.1">
    <property type="nucleotide sequence ID" value="NZ_FOYS01000003.1"/>
</dbReference>
<dbReference type="GO" id="GO:0016020">
    <property type="term" value="C:membrane"/>
    <property type="evidence" value="ECO:0007669"/>
    <property type="project" value="UniProtKB-SubCell"/>
</dbReference>
<dbReference type="EMBL" id="FOYS01000003">
    <property type="protein sequence ID" value="SFR50978.1"/>
    <property type="molecule type" value="Genomic_DNA"/>
</dbReference>
<evidence type="ECO:0000256" key="3">
    <source>
        <dbReference type="ARBA" id="ARBA00004991"/>
    </source>
</evidence>
<keyword evidence="11" id="KW-1185">Reference proteome</keyword>
<dbReference type="AlphaFoldDB" id="A0A1I6H9C2"/>
<dbReference type="STRING" id="555875.SAMN04488124_1939"/>
<feature type="transmembrane region" description="Helical" evidence="9">
    <location>
        <begin position="220"/>
        <end position="253"/>
    </location>
</feature>
<keyword evidence="7 9" id="KW-1133">Transmembrane helix</keyword>
<evidence type="ECO:0000313" key="10">
    <source>
        <dbReference type="EMBL" id="SFR50978.1"/>
    </source>
</evidence>
<comment type="pathway">
    <text evidence="3">Sphingolipid metabolism.</text>
</comment>
<evidence type="ECO:0000256" key="9">
    <source>
        <dbReference type="SAM" id="Phobius"/>
    </source>
</evidence>
<reference evidence="11" key="1">
    <citation type="submission" date="2016-10" db="EMBL/GenBank/DDBJ databases">
        <authorList>
            <person name="Varghese N."/>
            <person name="Submissions S."/>
        </authorList>
    </citation>
    <scope>NUCLEOTIDE SEQUENCE [LARGE SCALE GENOMIC DNA]</scope>
    <source>
        <strain evidence="11">CGMCC 1.8711</strain>
    </source>
</reference>
<dbReference type="SUPFAM" id="SSF53448">
    <property type="entry name" value="Nucleotide-diphospho-sugar transferases"/>
    <property type="match status" value="1"/>
</dbReference>
<comment type="pathway">
    <text evidence="2">Lipid metabolism; sphingolipid metabolism.</text>
</comment>
<dbReference type="Pfam" id="PF13506">
    <property type="entry name" value="Glyco_transf_21"/>
    <property type="match status" value="1"/>
</dbReference>
<evidence type="ECO:0000256" key="8">
    <source>
        <dbReference type="ARBA" id="ARBA00023136"/>
    </source>
</evidence>
<protein>
    <submittedName>
        <fullName evidence="10">Glycosyl transferase family 21</fullName>
    </submittedName>
</protein>
<evidence type="ECO:0000256" key="1">
    <source>
        <dbReference type="ARBA" id="ARBA00004141"/>
    </source>
</evidence>
<dbReference type="PANTHER" id="PTHR12726:SF0">
    <property type="entry name" value="CERAMIDE GLUCOSYLTRANSFERASE"/>
    <property type="match status" value="1"/>
</dbReference>
<evidence type="ECO:0000256" key="5">
    <source>
        <dbReference type="ARBA" id="ARBA00022679"/>
    </source>
</evidence>
<comment type="subcellular location">
    <subcellularLocation>
        <location evidence="1">Membrane</location>
        <topology evidence="1">Multi-pass membrane protein</topology>
    </subcellularLocation>
</comment>
<evidence type="ECO:0000256" key="2">
    <source>
        <dbReference type="ARBA" id="ARBA00004760"/>
    </source>
</evidence>
<keyword evidence="5 10" id="KW-0808">Transferase</keyword>
<evidence type="ECO:0000256" key="6">
    <source>
        <dbReference type="ARBA" id="ARBA00022692"/>
    </source>
</evidence>
<proteinExistence type="predicted"/>
<dbReference type="Gene3D" id="3.90.550.10">
    <property type="entry name" value="Spore Coat Polysaccharide Biosynthesis Protein SpsA, Chain A"/>
    <property type="match status" value="1"/>
</dbReference>
<dbReference type="GO" id="GO:0008120">
    <property type="term" value="F:ceramide glucosyltransferase activity"/>
    <property type="evidence" value="ECO:0007669"/>
    <property type="project" value="TreeGrafter"/>
</dbReference>
<evidence type="ECO:0000256" key="7">
    <source>
        <dbReference type="ARBA" id="ARBA00022989"/>
    </source>
</evidence>
<dbReference type="InterPro" id="IPR025993">
    <property type="entry name" value="Ceramide_glucosylTrfase"/>
</dbReference>
<name>A0A1I6H9C2_9EURY</name>
<gene>
    <name evidence="10" type="ORF">SAMN04488124_1939</name>
</gene>
<dbReference type="OrthoDB" id="27596at2157"/>
<keyword evidence="8 9" id="KW-0472">Membrane</keyword>
<evidence type="ECO:0000313" key="11">
    <source>
        <dbReference type="Proteomes" id="UP000243250"/>
    </source>
</evidence>
<accession>A0A1I6H9C2</accession>
<keyword evidence="6 9" id="KW-0812">Transmembrane</keyword>
<organism evidence="10 11">
    <name type="scientific">Halogeometricum limi</name>
    <dbReference type="NCBI Taxonomy" id="555875"/>
    <lineage>
        <taxon>Archaea</taxon>
        <taxon>Methanobacteriati</taxon>
        <taxon>Methanobacteriota</taxon>
        <taxon>Stenosarchaea group</taxon>
        <taxon>Halobacteria</taxon>
        <taxon>Halobacteriales</taxon>
        <taxon>Haloferacaceae</taxon>
        <taxon>Halogeometricum</taxon>
    </lineage>
</organism>
<sequence length="302" mass="33451">MSPPTSVLLPTTRWTDACDEVAAQLGPDDELLVICDAETDPVATRTSLPDGVDVVVAGEPDGCSGKANAIATGMRTARHERVVWTDDDFSRPSDWLSTLHADYEQHGPVTEVPFFVGRDALSTLLEPLYALGGTLGVYANRKAWGGAVVFERSDLNEAAFLAELRRTVSDDGLLSEHLDVTPVRRTRLVPVGGSLRESVERHVRFTQIVYRHEPRDTAALLALGSILTVLGVAFPLPMFLFATLLTFAVYRAFGVRRWTFLLGYPVMLLQVPLFAYGIARRTFVWGGRRYRWSAKFDVRVVE</sequence>
<feature type="transmembrane region" description="Helical" evidence="9">
    <location>
        <begin position="259"/>
        <end position="279"/>
    </location>
</feature>